<evidence type="ECO:0000313" key="9">
    <source>
        <dbReference type="Proteomes" id="UP001432000"/>
    </source>
</evidence>
<dbReference type="InterPro" id="IPR027379">
    <property type="entry name" value="CLS_N"/>
</dbReference>
<evidence type="ECO:0000256" key="4">
    <source>
        <dbReference type="ARBA" id="ARBA00022989"/>
    </source>
</evidence>
<dbReference type="Pfam" id="PF13396">
    <property type="entry name" value="PLDc_N"/>
    <property type="match status" value="1"/>
</dbReference>
<gene>
    <name evidence="8" type="ORF">WDS16_25225</name>
</gene>
<feature type="domain" description="Cardiolipin synthase N-terminal" evidence="7">
    <location>
        <begin position="13"/>
        <end position="55"/>
    </location>
</feature>
<keyword evidence="4 6" id="KW-1133">Transmembrane helix</keyword>
<dbReference type="EMBL" id="CP147846">
    <property type="protein sequence ID" value="WXG68453.1"/>
    <property type="molecule type" value="Genomic_DNA"/>
</dbReference>
<dbReference type="RefSeq" id="WP_338888669.1">
    <property type="nucleotide sequence ID" value="NZ_CP147846.1"/>
</dbReference>
<protein>
    <submittedName>
        <fullName evidence="8">PLD nuclease N-terminal domain-containing protein</fullName>
    </submittedName>
</protein>
<keyword evidence="2" id="KW-1003">Cell membrane</keyword>
<keyword evidence="9" id="KW-1185">Reference proteome</keyword>
<keyword evidence="5 6" id="KW-0472">Membrane</keyword>
<evidence type="ECO:0000256" key="6">
    <source>
        <dbReference type="SAM" id="Phobius"/>
    </source>
</evidence>
<evidence type="ECO:0000256" key="2">
    <source>
        <dbReference type="ARBA" id="ARBA00022475"/>
    </source>
</evidence>
<reference evidence="8 9" key="1">
    <citation type="submission" date="2024-03" db="EMBL/GenBank/DDBJ databases">
        <title>Natural products discovery in diverse microorganisms through a two-stage MS feature dereplication strategy.</title>
        <authorList>
            <person name="Zhang R."/>
        </authorList>
    </citation>
    <scope>NUCLEOTIDE SEQUENCE [LARGE SCALE GENOMIC DNA]</scope>
    <source>
        <strain evidence="8 9">18930</strain>
    </source>
</reference>
<evidence type="ECO:0000256" key="3">
    <source>
        <dbReference type="ARBA" id="ARBA00022692"/>
    </source>
</evidence>
<name>A0ABZ2PMT5_9NOCA</name>
<evidence type="ECO:0000313" key="8">
    <source>
        <dbReference type="EMBL" id="WXG68453.1"/>
    </source>
</evidence>
<evidence type="ECO:0000256" key="1">
    <source>
        <dbReference type="ARBA" id="ARBA00004651"/>
    </source>
</evidence>
<dbReference type="Proteomes" id="UP001432000">
    <property type="component" value="Chromosome"/>
</dbReference>
<keyword evidence="3 6" id="KW-0812">Transmembrane</keyword>
<accession>A0ABZ2PMT5</accession>
<proteinExistence type="predicted"/>
<comment type="subcellular location">
    <subcellularLocation>
        <location evidence="1">Cell membrane</location>
        <topology evidence="1">Multi-pass membrane protein</topology>
    </subcellularLocation>
</comment>
<evidence type="ECO:0000259" key="7">
    <source>
        <dbReference type="Pfam" id="PF13396"/>
    </source>
</evidence>
<sequence length="77" mass="8050">MVSASAAGTIAFVLFVAALVSITRDPILGSVAKVAWAFVAFVLPIVGPILWFAVGKRYPYGADGGNRGRLLATEERG</sequence>
<organism evidence="8 9">
    <name type="scientific">Rhodococcus sovatensis</name>
    <dbReference type="NCBI Taxonomy" id="1805840"/>
    <lineage>
        <taxon>Bacteria</taxon>
        <taxon>Bacillati</taxon>
        <taxon>Actinomycetota</taxon>
        <taxon>Actinomycetes</taxon>
        <taxon>Mycobacteriales</taxon>
        <taxon>Nocardiaceae</taxon>
        <taxon>Rhodococcus</taxon>
    </lineage>
</organism>
<feature type="transmembrane region" description="Helical" evidence="6">
    <location>
        <begin position="34"/>
        <end position="54"/>
    </location>
</feature>
<evidence type="ECO:0000256" key="5">
    <source>
        <dbReference type="ARBA" id="ARBA00023136"/>
    </source>
</evidence>